<evidence type="ECO:0000313" key="5">
    <source>
        <dbReference type="Proteomes" id="UP000649328"/>
    </source>
</evidence>
<dbReference type="InterPro" id="IPR050907">
    <property type="entry name" value="SRSF"/>
</dbReference>
<evidence type="ECO:0000259" key="3">
    <source>
        <dbReference type="PROSITE" id="PS50102"/>
    </source>
</evidence>
<dbReference type="InterPro" id="IPR000504">
    <property type="entry name" value="RRM_dom"/>
</dbReference>
<dbReference type="Proteomes" id="UP000649328">
    <property type="component" value="Unassembled WGS sequence"/>
</dbReference>
<dbReference type="PANTHER" id="PTHR23147">
    <property type="entry name" value="SERINE/ARGININE RICH SPLICING FACTOR"/>
    <property type="match status" value="1"/>
</dbReference>
<feature type="compositionally biased region" description="Basic and acidic residues" evidence="2">
    <location>
        <begin position="196"/>
        <end position="255"/>
    </location>
</feature>
<dbReference type="Pfam" id="PF00076">
    <property type="entry name" value="RRM_1"/>
    <property type="match status" value="1"/>
</dbReference>
<keyword evidence="5" id="KW-1185">Reference proteome</keyword>
<gene>
    <name evidence="4" type="ORF">HF325_003357</name>
</gene>
<feature type="region of interest" description="Disordered" evidence="2">
    <location>
        <begin position="141"/>
        <end position="288"/>
    </location>
</feature>
<protein>
    <recommendedName>
        <fullName evidence="3">RRM domain-containing protein</fullName>
    </recommendedName>
</protein>
<dbReference type="InterPro" id="IPR012677">
    <property type="entry name" value="Nucleotide-bd_a/b_plait_sf"/>
</dbReference>
<reference evidence="4" key="1">
    <citation type="submission" date="2020-10" db="EMBL/GenBank/DDBJ databases">
        <title>The Whole-Genome Sequence of Metschnikowia persimmonesis, a Novel Endophytic Yeast Species Isolated from Medicinal Plant Diospyros kaki Thumb.</title>
        <authorList>
            <person name="Rahmat E."/>
            <person name="Kang Y."/>
        </authorList>
    </citation>
    <scope>NUCLEOTIDE SEQUENCE</scope>
    <source>
        <strain evidence="4">KIOM G15050</strain>
    </source>
</reference>
<keyword evidence="1" id="KW-0694">RNA-binding</keyword>
<dbReference type="PROSITE" id="PS50102">
    <property type="entry name" value="RRM"/>
    <property type="match status" value="1"/>
</dbReference>
<evidence type="ECO:0000256" key="2">
    <source>
        <dbReference type="SAM" id="MobiDB-lite"/>
    </source>
</evidence>
<accession>A0A8H7GTP9</accession>
<dbReference type="Gene3D" id="3.30.70.330">
    <property type="match status" value="1"/>
</dbReference>
<dbReference type="EMBL" id="JACBPP010000004">
    <property type="protein sequence ID" value="KAF8002392.1"/>
    <property type="molecule type" value="Genomic_DNA"/>
</dbReference>
<dbReference type="InterPro" id="IPR035979">
    <property type="entry name" value="RBD_domain_sf"/>
</dbReference>
<sequence>MPQNTLYVTGFSRETKAADLAPDFEKYGDLVRLDIPPPRSEEGQKFAFVEFKNAEDSEKALELDGKTFSYTIGEGLTVQVARSDPFSNRRGFRGGFGGRGGYGGRGGFRGRGGYGYPSPYPPARGGRGGYGYQSYGYERGGYGGGYPSYPPRGGREGGYGGRDYGRDSGYGGRDAYGGGYGSYGGSYGPAPYSREPYVHRVHDEYRGAAADDRDHGYELRDRYFGAERRRPADRNYGSDDRHASDSVHDSRDYNDTRPSAGEPEEYGRGRYSRSNSPKRENRSRSPSR</sequence>
<proteinExistence type="predicted"/>
<dbReference type="AlphaFoldDB" id="A0A8H7GTP9"/>
<comment type="caution">
    <text evidence="4">The sequence shown here is derived from an EMBL/GenBank/DDBJ whole genome shotgun (WGS) entry which is preliminary data.</text>
</comment>
<dbReference type="SUPFAM" id="SSF54928">
    <property type="entry name" value="RNA-binding domain, RBD"/>
    <property type="match status" value="1"/>
</dbReference>
<name>A0A8H7GTP9_9ASCO</name>
<feature type="domain" description="RRM" evidence="3">
    <location>
        <begin position="4"/>
        <end position="83"/>
    </location>
</feature>
<feature type="compositionally biased region" description="Basic and acidic residues" evidence="2">
    <location>
        <begin position="277"/>
        <end position="288"/>
    </location>
</feature>
<feature type="compositionally biased region" description="Gly residues" evidence="2">
    <location>
        <begin position="156"/>
        <end position="187"/>
    </location>
</feature>
<evidence type="ECO:0000256" key="1">
    <source>
        <dbReference type="PROSITE-ProRule" id="PRU00176"/>
    </source>
</evidence>
<evidence type="ECO:0000313" key="4">
    <source>
        <dbReference type="EMBL" id="KAF8002392.1"/>
    </source>
</evidence>
<dbReference type="GO" id="GO:0003723">
    <property type="term" value="F:RNA binding"/>
    <property type="evidence" value="ECO:0007669"/>
    <property type="project" value="UniProtKB-UniRule"/>
</dbReference>
<dbReference type="SMART" id="SM00360">
    <property type="entry name" value="RRM"/>
    <property type="match status" value="1"/>
</dbReference>
<dbReference type="OrthoDB" id="5970at2759"/>
<organism evidence="4 5">
    <name type="scientific">Metschnikowia pulcherrima</name>
    <dbReference type="NCBI Taxonomy" id="27326"/>
    <lineage>
        <taxon>Eukaryota</taxon>
        <taxon>Fungi</taxon>
        <taxon>Dikarya</taxon>
        <taxon>Ascomycota</taxon>
        <taxon>Saccharomycotina</taxon>
        <taxon>Pichiomycetes</taxon>
        <taxon>Metschnikowiaceae</taxon>
        <taxon>Metschnikowia</taxon>
    </lineage>
</organism>